<comment type="caution">
    <text evidence="8">The sequence shown here is derived from an EMBL/GenBank/DDBJ whole genome shotgun (WGS) entry which is preliminary data.</text>
</comment>
<dbReference type="GO" id="GO:0004252">
    <property type="term" value="F:serine-type endopeptidase activity"/>
    <property type="evidence" value="ECO:0007669"/>
    <property type="project" value="UniProtKB-UniRule"/>
</dbReference>
<reference evidence="8" key="1">
    <citation type="submission" date="2020-10" db="EMBL/GenBank/DDBJ databases">
        <title>ChiBAC.</title>
        <authorList>
            <person name="Zenner C."/>
            <person name="Hitch T.C.A."/>
            <person name="Clavel T."/>
        </authorList>
    </citation>
    <scope>NUCLEOTIDE SEQUENCE</scope>
    <source>
        <strain evidence="8">DSM 107454</strain>
    </source>
</reference>
<dbReference type="InterPro" id="IPR015500">
    <property type="entry name" value="Peptidase_S8_subtilisin-rel"/>
</dbReference>
<dbReference type="SUPFAM" id="SSF52743">
    <property type="entry name" value="Subtilisin-like"/>
    <property type="match status" value="1"/>
</dbReference>
<dbReference type="PROSITE" id="PS00136">
    <property type="entry name" value="SUBTILASE_ASP"/>
    <property type="match status" value="1"/>
</dbReference>
<accession>A0A9D5M2L6</accession>
<dbReference type="RefSeq" id="WP_226393524.1">
    <property type="nucleotide sequence ID" value="NZ_JADCKB010000029.1"/>
</dbReference>
<feature type="domain" description="Peptidase S8/S53" evidence="7">
    <location>
        <begin position="126"/>
        <end position="386"/>
    </location>
</feature>
<dbReference type="InterPro" id="IPR036852">
    <property type="entry name" value="Peptidase_S8/S53_dom_sf"/>
</dbReference>
<gene>
    <name evidence="8" type="ORF">INF28_11005</name>
</gene>
<evidence type="ECO:0000256" key="3">
    <source>
        <dbReference type="ARBA" id="ARBA00022801"/>
    </source>
</evidence>
<comment type="similarity">
    <text evidence="1 5 6">Belongs to the peptidase S8 family.</text>
</comment>
<evidence type="ECO:0000256" key="6">
    <source>
        <dbReference type="RuleBase" id="RU003355"/>
    </source>
</evidence>
<organism evidence="8 9">
    <name type="scientific">Ructibacterium gallinarum</name>
    <dbReference type="NCBI Taxonomy" id="2779355"/>
    <lineage>
        <taxon>Bacteria</taxon>
        <taxon>Bacillati</taxon>
        <taxon>Bacillota</taxon>
        <taxon>Clostridia</taxon>
        <taxon>Eubacteriales</taxon>
        <taxon>Oscillospiraceae</taxon>
        <taxon>Ructibacterium</taxon>
    </lineage>
</organism>
<dbReference type="PRINTS" id="PR00723">
    <property type="entry name" value="SUBTILISIN"/>
</dbReference>
<name>A0A9D5M2L6_9FIRM</name>
<dbReference type="InterPro" id="IPR023828">
    <property type="entry name" value="Peptidase_S8_Ser-AS"/>
</dbReference>
<sequence>MEQKRIRKYMILSIFCFVLLCWLPAESFGQDYIVKLKETPVTILSEAAGDEILTPMVPEWNLYQVQESDIEKVMQMPGVVYAEPVVDVYLAEEMTVPVMPDDLNFSQQWNLEMIGMPKAWYWGITGENIRIGVIDSGIDDSHEDLIGRVVAAQNYANDDHNDHDLSHVDPSNTDDTVGHGTRVAGIAAATQNNQTGIAGISEAEIVSLKVVGKSGQGNTLFMLDAIKDAVDVYHCDVINMSLGFGVDVQSIREAVEYALEKGVIVVAASGNKSSSNLEDTAIRYPAGYDGVIGVGSVNKNKEYYFTSVDNETVDVCAPGVSVLSTSSSGGYSFGTGTSFASPHVAAAAALAKELWPEMDADAFLQILENTSADLGDLGKDNQYGWGLLNIPGIMEKTMEHSEKKVMVSRVLKTDSVLSVEYRNVSNQPIKAFQAWGIYDKETGALLRVIENPVESIEANGILKAEVAGGLAENEIAKSIFWDRSDWMRPLLPAVE</sequence>
<evidence type="ECO:0000259" key="7">
    <source>
        <dbReference type="Pfam" id="PF00082"/>
    </source>
</evidence>
<dbReference type="InterPro" id="IPR050131">
    <property type="entry name" value="Peptidase_S8_subtilisin-like"/>
</dbReference>
<dbReference type="AlphaFoldDB" id="A0A9D5M2L6"/>
<dbReference type="InterPro" id="IPR000209">
    <property type="entry name" value="Peptidase_S8/S53_dom"/>
</dbReference>
<evidence type="ECO:0000256" key="2">
    <source>
        <dbReference type="ARBA" id="ARBA00022670"/>
    </source>
</evidence>
<keyword evidence="3 5" id="KW-0378">Hydrolase</keyword>
<dbReference type="PANTHER" id="PTHR43806:SF11">
    <property type="entry name" value="CEREVISIN-RELATED"/>
    <property type="match status" value="1"/>
</dbReference>
<evidence type="ECO:0000256" key="4">
    <source>
        <dbReference type="ARBA" id="ARBA00022825"/>
    </source>
</evidence>
<dbReference type="EMBL" id="JADCKB010000029">
    <property type="protein sequence ID" value="MBE5040986.1"/>
    <property type="molecule type" value="Genomic_DNA"/>
</dbReference>
<evidence type="ECO:0000256" key="5">
    <source>
        <dbReference type="PROSITE-ProRule" id="PRU01240"/>
    </source>
</evidence>
<dbReference type="InterPro" id="IPR022398">
    <property type="entry name" value="Peptidase_S8_His-AS"/>
</dbReference>
<keyword evidence="2 5" id="KW-0645">Protease</keyword>
<evidence type="ECO:0000313" key="9">
    <source>
        <dbReference type="Proteomes" id="UP000806542"/>
    </source>
</evidence>
<dbReference type="PROSITE" id="PS00138">
    <property type="entry name" value="SUBTILASE_SER"/>
    <property type="match status" value="1"/>
</dbReference>
<dbReference type="Pfam" id="PF00082">
    <property type="entry name" value="Peptidase_S8"/>
    <property type="match status" value="1"/>
</dbReference>
<dbReference type="GO" id="GO:0006508">
    <property type="term" value="P:proteolysis"/>
    <property type="evidence" value="ECO:0007669"/>
    <property type="project" value="UniProtKB-KW"/>
</dbReference>
<keyword evidence="9" id="KW-1185">Reference proteome</keyword>
<evidence type="ECO:0000256" key="1">
    <source>
        <dbReference type="ARBA" id="ARBA00011073"/>
    </source>
</evidence>
<dbReference type="InterPro" id="IPR023827">
    <property type="entry name" value="Peptidase_S8_Asp-AS"/>
</dbReference>
<dbReference type="PROSITE" id="PS00137">
    <property type="entry name" value="SUBTILASE_HIS"/>
    <property type="match status" value="1"/>
</dbReference>
<dbReference type="PROSITE" id="PS51892">
    <property type="entry name" value="SUBTILASE"/>
    <property type="match status" value="1"/>
</dbReference>
<dbReference type="PANTHER" id="PTHR43806">
    <property type="entry name" value="PEPTIDASE S8"/>
    <property type="match status" value="1"/>
</dbReference>
<keyword evidence="4 5" id="KW-0720">Serine protease</keyword>
<proteinExistence type="inferred from homology"/>
<feature type="active site" description="Charge relay system" evidence="5">
    <location>
        <position position="338"/>
    </location>
</feature>
<feature type="active site" description="Charge relay system" evidence="5">
    <location>
        <position position="179"/>
    </location>
</feature>
<evidence type="ECO:0000313" key="8">
    <source>
        <dbReference type="EMBL" id="MBE5040986.1"/>
    </source>
</evidence>
<dbReference type="Gene3D" id="3.40.50.200">
    <property type="entry name" value="Peptidase S8/S53 domain"/>
    <property type="match status" value="1"/>
</dbReference>
<dbReference type="Proteomes" id="UP000806542">
    <property type="component" value="Unassembled WGS sequence"/>
</dbReference>
<protein>
    <submittedName>
        <fullName evidence="8">S8 family serine peptidase</fullName>
    </submittedName>
</protein>
<feature type="active site" description="Charge relay system" evidence="5">
    <location>
        <position position="135"/>
    </location>
</feature>